<reference evidence="13" key="1">
    <citation type="journal article" date="2013" name="Genome Announc.">
        <title>Draft Genome Sequence of the Dimorphic Prosthecate Bacterium Brevundimonas abyssalis TAR-001T.</title>
        <authorList>
            <person name="Tsubouchi T."/>
            <person name="Nishi S."/>
            <person name="Usui K."/>
            <person name="Shimane Y."/>
            <person name="Takaki Y."/>
            <person name="Maruyama T."/>
            <person name="Hatada Y."/>
        </authorList>
    </citation>
    <scope>NUCLEOTIDE SEQUENCE [LARGE SCALE GENOMIC DNA]</scope>
    <source>
        <strain evidence="13">TAR-001</strain>
    </source>
</reference>
<gene>
    <name evidence="10" type="primary">gshB</name>
    <name evidence="12" type="ORF">MBEBAB_0239</name>
</gene>
<dbReference type="InterPro" id="IPR006284">
    <property type="entry name" value="Glut_synth_pro"/>
</dbReference>
<dbReference type="GO" id="GO:0046872">
    <property type="term" value="F:metal ion binding"/>
    <property type="evidence" value="ECO:0007669"/>
    <property type="project" value="UniProtKB-KW"/>
</dbReference>
<keyword evidence="13" id="KW-1185">Reference proteome</keyword>
<dbReference type="PANTHER" id="PTHR21621:SF4">
    <property type="entry name" value="GLUTATHIONE SYNTHETASE"/>
    <property type="match status" value="1"/>
</dbReference>
<dbReference type="UniPathway" id="UPA00142">
    <property type="reaction ID" value="UER00210"/>
</dbReference>
<evidence type="ECO:0000256" key="4">
    <source>
        <dbReference type="ARBA" id="ARBA00022684"/>
    </source>
</evidence>
<keyword evidence="9" id="KW-0464">Manganese</keyword>
<dbReference type="SUPFAM" id="SSF52440">
    <property type="entry name" value="PreATP-grasp domain"/>
    <property type="match status" value="1"/>
</dbReference>
<dbReference type="InterPro" id="IPR013815">
    <property type="entry name" value="ATP_grasp_subdomain_1"/>
</dbReference>
<organism evidence="12 13">
    <name type="scientific">Brevundimonas abyssalis TAR-001</name>
    <dbReference type="NCBI Taxonomy" id="1391729"/>
    <lineage>
        <taxon>Bacteria</taxon>
        <taxon>Pseudomonadati</taxon>
        <taxon>Pseudomonadota</taxon>
        <taxon>Alphaproteobacteria</taxon>
        <taxon>Caulobacterales</taxon>
        <taxon>Caulobacteraceae</taxon>
        <taxon>Brevundimonas</taxon>
    </lineage>
</organism>
<keyword evidence="8" id="KW-0460">Magnesium</keyword>
<feature type="domain" description="ATP-grasp" evidence="11">
    <location>
        <begin position="146"/>
        <end position="330"/>
    </location>
</feature>
<dbReference type="InterPro" id="IPR016185">
    <property type="entry name" value="PreATP-grasp_dom_sf"/>
</dbReference>
<comment type="similarity">
    <text evidence="10">Belongs to the prokaryotic GSH synthase family.</text>
</comment>
<keyword evidence="4 10" id="KW-0317">Glutathione biosynthesis</keyword>
<comment type="catalytic activity">
    <reaction evidence="10">
        <text>gamma-L-glutamyl-L-cysteine + glycine + ATP = glutathione + ADP + phosphate + H(+)</text>
        <dbReference type="Rhea" id="RHEA:13557"/>
        <dbReference type="ChEBI" id="CHEBI:15378"/>
        <dbReference type="ChEBI" id="CHEBI:30616"/>
        <dbReference type="ChEBI" id="CHEBI:43474"/>
        <dbReference type="ChEBI" id="CHEBI:57305"/>
        <dbReference type="ChEBI" id="CHEBI:57925"/>
        <dbReference type="ChEBI" id="CHEBI:58173"/>
        <dbReference type="ChEBI" id="CHEBI:456216"/>
        <dbReference type="EC" id="6.3.2.3"/>
    </reaction>
</comment>
<dbReference type="GO" id="GO:0004363">
    <property type="term" value="F:glutathione synthase activity"/>
    <property type="evidence" value="ECO:0007669"/>
    <property type="project" value="UniProtKB-UniRule"/>
</dbReference>
<evidence type="ECO:0000256" key="7">
    <source>
        <dbReference type="ARBA" id="ARBA00022840"/>
    </source>
</evidence>
<evidence type="ECO:0000259" key="11">
    <source>
        <dbReference type="PROSITE" id="PS50975"/>
    </source>
</evidence>
<evidence type="ECO:0000256" key="9">
    <source>
        <dbReference type="ARBA" id="ARBA00023211"/>
    </source>
</evidence>
<dbReference type="Pfam" id="PF02951">
    <property type="entry name" value="GSH-S_N"/>
    <property type="match status" value="1"/>
</dbReference>
<dbReference type="Gene3D" id="3.40.50.20">
    <property type="match status" value="1"/>
</dbReference>
<dbReference type="InterPro" id="IPR004218">
    <property type="entry name" value="GSHS_ATP-bd"/>
</dbReference>
<evidence type="ECO:0000313" key="13">
    <source>
        <dbReference type="Proteomes" id="UP000016569"/>
    </source>
</evidence>
<dbReference type="NCBIfam" id="NF003573">
    <property type="entry name" value="PRK05246.1"/>
    <property type="match status" value="1"/>
</dbReference>
<dbReference type="GO" id="GO:0005737">
    <property type="term" value="C:cytoplasm"/>
    <property type="evidence" value="ECO:0007669"/>
    <property type="project" value="TreeGrafter"/>
</dbReference>
<evidence type="ECO:0000313" key="12">
    <source>
        <dbReference type="EMBL" id="GAD57989.1"/>
    </source>
</evidence>
<dbReference type="GO" id="GO:0005524">
    <property type="term" value="F:ATP binding"/>
    <property type="evidence" value="ECO:0007669"/>
    <property type="project" value="UniProtKB-UniRule"/>
</dbReference>
<dbReference type="EC" id="6.3.2.3" evidence="10"/>
<dbReference type="InterPro" id="IPR011761">
    <property type="entry name" value="ATP-grasp"/>
</dbReference>
<comment type="caution">
    <text evidence="12">The sequence shown here is derived from an EMBL/GenBank/DDBJ whole genome shotgun (WGS) entry which is preliminary data.</text>
</comment>
<dbReference type="Proteomes" id="UP000016569">
    <property type="component" value="Unassembled WGS sequence"/>
</dbReference>
<comment type="pathway">
    <text evidence="10">Sulfur metabolism; glutathione biosynthesis; glutathione from L-cysteine and L-glutamate: step 2/2.</text>
</comment>
<evidence type="ECO:0000256" key="6">
    <source>
        <dbReference type="ARBA" id="ARBA00022741"/>
    </source>
</evidence>
<accession>A0A8E0N7Z2</accession>
<dbReference type="PANTHER" id="PTHR21621">
    <property type="entry name" value="RIBOSOMAL PROTEIN S6 MODIFICATION PROTEIN"/>
    <property type="match status" value="1"/>
</dbReference>
<dbReference type="NCBIfam" id="TIGR01380">
    <property type="entry name" value="glut_syn"/>
    <property type="match status" value="1"/>
</dbReference>
<evidence type="ECO:0000256" key="8">
    <source>
        <dbReference type="ARBA" id="ARBA00022842"/>
    </source>
</evidence>
<name>A0A8E0N7Z2_9CAUL</name>
<keyword evidence="6 10" id="KW-0547">Nucleotide-binding</keyword>
<evidence type="ECO:0000256" key="2">
    <source>
        <dbReference type="ARBA" id="ARBA00001946"/>
    </source>
</evidence>
<protein>
    <recommendedName>
        <fullName evidence="10">Glutathione synthetase</fullName>
        <ecNumber evidence="10">6.3.2.3</ecNumber>
    </recommendedName>
    <alternativeName>
        <fullName evidence="10">GSH synthetase</fullName>
        <shortName evidence="10">GSH-S</shortName>
        <shortName evidence="10">GSHase</shortName>
    </alternativeName>
    <alternativeName>
        <fullName evidence="10">Glutathione synthase</fullName>
    </alternativeName>
</protein>
<keyword evidence="7 10" id="KW-0067">ATP-binding</keyword>
<evidence type="ECO:0000256" key="5">
    <source>
        <dbReference type="ARBA" id="ARBA00022723"/>
    </source>
</evidence>
<dbReference type="EMBL" id="BATC01000002">
    <property type="protein sequence ID" value="GAD57989.1"/>
    <property type="molecule type" value="Genomic_DNA"/>
</dbReference>
<dbReference type="Gene3D" id="3.30.1490.20">
    <property type="entry name" value="ATP-grasp fold, A domain"/>
    <property type="match status" value="1"/>
</dbReference>
<evidence type="ECO:0000256" key="3">
    <source>
        <dbReference type="ARBA" id="ARBA00022598"/>
    </source>
</evidence>
<dbReference type="HAMAP" id="MF_00162">
    <property type="entry name" value="GSH_S"/>
    <property type="match status" value="1"/>
</dbReference>
<sequence>MRPGRAASICKPSTPRFKDFAMLKVAIQMDPIEAVNIEADTTFLQAITAQERGHRLWVYDVATLALEDGRLFCRARPAALRQKVGDHVTFGDWLKLDLAEDIDVILMRQDPPFDMAYVTATYLLETIHPQTLVVNDPTEVRNAPEKLFATRFKGVQPPTLISSDPVALAEFHQRHGDVVLKPLHGAAGSGVVRLKADDPNLEALVEIHAGISRDQLVIQKFIPAVEAGDKRIILIDGEPVGAINRVPLKGHVRSNLRVGGRAEAVELTARDREICAALAPELKRRGLIFVGIDVIGDYLTEINVTSPTGAVQLKEFTGINAAALMWDVIEAKVG</sequence>
<evidence type="ECO:0000256" key="10">
    <source>
        <dbReference type="HAMAP-Rule" id="MF_00162"/>
    </source>
</evidence>
<dbReference type="Pfam" id="PF02955">
    <property type="entry name" value="GSH-S_ATP"/>
    <property type="match status" value="1"/>
</dbReference>
<keyword evidence="5" id="KW-0479">Metal-binding</keyword>
<dbReference type="Gene3D" id="3.30.470.20">
    <property type="entry name" value="ATP-grasp fold, B domain"/>
    <property type="match status" value="1"/>
</dbReference>
<keyword evidence="3 10" id="KW-0436">Ligase</keyword>
<dbReference type="PROSITE" id="PS50975">
    <property type="entry name" value="ATP_GRASP"/>
    <property type="match status" value="1"/>
</dbReference>
<dbReference type="SUPFAM" id="SSF56059">
    <property type="entry name" value="Glutathione synthetase ATP-binding domain-like"/>
    <property type="match status" value="1"/>
</dbReference>
<proteinExistence type="inferred from homology"/>
<evidence type="ECO:0000256" key="1">
    <source>
        <dbReference type="ARBA" id="ARBA00001936"/>
    </source>
</evidence>
<dbReference type="InterPro" id="IPR004215">
    <property type="entry name" value="GSHS_N"/>
</dbReference>
<comment type="cofactor">
    <cofactor evidence="1">
        <name>Mn(2+)</name>
        <dbReference type="ChEBI" id="CHEBI:29035"/>
    </cofactor>
</comment>
<dbReference type="AlphaFoldDB" id="A0A8E0N7Z2"/>
<comment type="cofactor">
    <cofactor evidence="2">
        <name>Mg(2+)</name>
        <dbReference type="ChEBI" id="CHEBI:18420"/>
    </cofactor>
</comment>